<evidence type="ECO:0000313" key="2">
    <source>
        <dbReference type="EMBL" id="AKN37627.1"/>
    </source>
</evidence>
<name>A0A0H3ZT40_9VIBR</name>
<feature type="compositionally biased region" description="Polar residues" evidence="1">
    <location>
        <begin position="13"/>
        <end position="27"/>
    </location>
</feature>
<feature type="region of interest" description="Disordered" evidence="1">
    <location>
        <begin position="1"/>
        <end position="41"/>
    </location>
</feature>
<reference evidence="2" key="1">
    <citation type="journal article" date="2015" name="MBio">
        <title>Eco-Evolutionary Dynamics of Episomes among Ecologically Cohesive Bacterial Populations.</title>
        <authorList>
            <person name="Xue H."/>
            <person name="Cordero O.X."/>
            <person name="Camas F.M."/>
            <person name="Trimble W."/>
            <person name="Meyer F."/>
            <person name="Guglielmini J."/>
            <person name="Rocha E.P."/>
            <person name="Polz M.F."/>
        </authorList>
    </citation>
    <scope>NUCLEOTIDE SEQUENCE</scope>
    <source>
        <strain evidence="2">FF_482</strain>
    </source>
</reference>
<sequence length="41" mass="4352">MATGRDESDSLYLAQSEQSDLIDSPTASDCGGRMVMRGTAQ</sequence>
<proteinExistence type="predicted"/>
<dbReference type="AlphaFoldDB" id="A0A0H3ZT40"/>
<dbReference type="EMBL" id="KP795543">
    <property type="protein sequence ID" value="AKN37627.1"/>
    <property type="molecule type" value="Genomic_DNA"/>
</dbReference>
<organism evidence="2">
    <name type="scientific">Vibrio sp. FF_482</name>
    <dbReference type="NCBI Taxonomy" id="1652836"/>
    <lineage>
        <taxon>Bacteria</taxon>
        <taxon>Pseudomonadati</taxon>
        <taxon>Pseudomonadota</taxon>
        <taxon>Gammaproteobacteria</taxon>
        <taxon>Vibrionales</taxon>
        <taxon>Vibrionaceae</taxon>
        <taxon>Vibrio</taxon>
    </lineage>
</organism>
<accession>A0A0H3ZT40</accession>
<protein>
    <submittedName>
        <fullName evidence="2">Uncharacterized protein</fullName>
    </submittedName>
</protein>
<evidence type="ECO:0000256" key="1">
    <source>
        <dbReference type="SAM" id="MobiDB-lite"/>
    </source>
</evidence>